<evidence type="ECO:0000313" key="2">
    <source>
        <dbReference type="EMBL" id="KAK7103613.1"/>
    </source>
</evidence>
<keyword evidence="3" id="KW-1185">Reference proteome</keyword>
<feature type="compositionally biased region" description="Polar residues" evidence="1">
    <location>
        <begin position="7"/>
        <end position="17"/>
    </location>
</feature>
<evidence type="ECO:0000256" key="1">
    <source>
        <dbReference type="SAM" id="MobiDB-lite"/>
    </source>
</evidence>
<protein>
    <recommendedName>
        <fullName evidence="4">Nuclear receptor domain-containing protein</fullName>
    </recommendedName>
</protein>
<name>A0AAN9BCR1_9CAEN</name>
<dbReference type="AlphaFoldDB" id="A0AAN9BCR1"/>
<feature type="region of interest" description="Disordered" evidence="1">
    <location>
        <begin position="180"/>
        <end position="208"/>
    </location>
</feature>
<proteinExistence type="predicted"/>
<dbReference type="EMBL" id="JBAMIC010000008">
    <property type="protein sequence ID" value="KAK7103613.1"/>
    <property type="molecule type" value="Genomic_DNA"/>
</dbReference>
<evidence type="ECO:0000313" key="3">
    <source>
        <dbReference type="Proteomes" id="UP001374579"/>
    </source>
</evidence>
<accession>A0AAN9BCR1</accession>
<feature type="compositionally biased region" description="Gly residues" evidence="1">
    <location>
        <begin position="185"/>
        <end position="201"/>
    </location>
</feature>
<organism evidence="2 3">
    <name type="scientific">Littorina saxatilis</name>
    <dbReference type="NCBI Taxonomy" id="31220"/>
    <lineage>
        <taxon>Eukaryota</taxon>
        <taxon>Metazoa</taxon>
        <taxon>Spiralia</taxon>
        <taxon>Lophotrochozoa</taxon>
        <taxon>Mollusca</taxon>
        <taxon>Gastropoda</taxon>
        <taxon>Caenogastropoda</taxon>
        <taxon>Littorinimorpha</taxon>
        <taxon>Littorinoidea</taxon>
        <taxon>Littorinidae</taxon>
        <taxon>Littorina</taxon>
    </lineage>
</organism>
<sequence>MLASPLTAAQWTPTPLTAGQAPLSPHSFWQDFLTPQEMEDTDSVPTGPYDNHLHYQHNQDTATTVTVNGTESFTPPARELSFSTHNQFMTPSRSITENSQDPRERDALAVLTTISTQHIAPLTKLEGQTGFGHDQEKAFAETHDSLSALAAITAQHPSHIHKDLCDPLKAMSAIAVDSSVAPRSGKGGKGRACGRGDGKPGGSSDVDVSSTMSRPCDVCGEPASGHYFGALVCLPCKVGGMLIVF</sequence>
<comment type="caution">
    <text evidence="2">The sequence shown here is derived from an EMBL/GenBank/DDBJ whole genome shotgun (WGS) entry which is preliminary data.</text>
</comment>
<evidence type="ECO:0008006" key="4">
    <source>
        <dbReference type="Google" id="ProtNLM"/>
    </source>
</evidence>
<reference evidence="2 3" key="1">
    <citation type="submission" date="2024-02" db="EMBL/GenBank/DDBJ databases">
        <title>Chromosome-scale genome assembly of the rough periwinkle Littorina saxatilis.</title>
        <authorList>
            <person name="De Jode A."/>
            <person name="Faria R."/>
            <person name="Formenti G."/>
            <person name="Sims Y."/>
            <person name="Smith T.P."/>
            <person name="Tracey A."/>
            <person name="Wood J.M.D."/>
            <person name="Zagrodzka Z.B."/>
            <person name="Johannesson K."/>
            <person name="Butlin R.K."/>
            <person name="Leder E.H."/>
        </authorList>
    </citation>
    <scope>NUCLEOTIDE SEQUENCE [LARGE SCALE GENOMIC DNA]</scope>
    <source>
        <strain evidence="2">Snail1</strain>
        <tissue evidence="2">Muscle</tissue>
    </source>
</reference>
<gene>
    <name evidence="2" type="ORF">V1264_018481</name>
</gene>
<dbReference type="Proteomes" id="UP001374579">
    <property type="component" value="Unassembled WGS sequence"/>
</dbReference>
<feature type="region of interest" description="Disordered" evidence="1">
    <location>
        <begin position="1"/>
        <end position="23"/>
    </location>
</feature>